<gene>
    <name evidence="2" type="ORF">M3P09_03705</name>
</gene>
<dbReference type="Pfam" id="PF13443">
    <property type="entry name" value="HTH_26"/>
    <property type="match status" value="1"/>
</dbReference>
<dbReference type="CDD" id="cd00093">
    <property type="entry name" value="HTH_XRE"/>
    <property type="match status" value="1"/>
</dbReference>
<protein>
    <submittedName>
        <fullName evidence="2">Helix-turn-helix domain-containing protein</fullName>
    </submittedName>
</protein>
<reference evidence="2" key="1">
    <citation type="submission" date="2022-05" db="EMBL/GenBank/DDBJ databases">
        <authorList>
            <person name="Park J.-S."/>
        </authorList>
    </citation>
    <scope>NUCLEOTIDE SEQUENCE</scope>
    <source>
        <strain evidence="2">2012CJ34-3</strain>
    </source>
</reference>
<keyword evidence="3" id="KW-1185">Reference proteome</keyword>
<dbReference type="EMBL" id="JAMFLZ010000001">
    <property type="protein sequence ID" value="MCL6294083.1"/>
    <property type="molecule type" value="Genomic_DNA"/>
</dbReference>
<sequence length="106" mass="12557">MSFEDKLRQLVKTKYNKLSDLAEKFDMNYSQLSQYINGKKVSLDFLNKIIEEFPEADLNWLLRDDNINDNRVQEQSESYKAVLNNEQIINKIEVLLDDLKNQIAKE</sequence>
<comment type="caution">
    <text evidence="2">The sequence shown here is derived from an EMBL/GenBank/DDBJ whole genome shotgun (WGS) entry which is preliminary data.</text>
</comment>
<evidence type="ECO:0000313" key="3">
    <source>
        <dbReference type="Proteomes" id="UP001165381"/>
    </source>
</evidence>
<evidence type="ECO:0000259" key="1">
    <source>
        <dbReference type="PROSITE" id="PS50943"/>
    </source>
</evidence>
<dbReference type="RefSeq" id="WP_099564571.1">
    <property type="nucleotide sequence ID" value="NZ_JAMFLZ010000001.1"/>
</dbReference>
<feature type="domain" description="HTH cro/C1-type" evidence="1">
    <location>
        <begin position="18"/>
        <end position="61"/>
    </location>
</feature>
<dbReference type="SUPFAM" id="SSF47413">
    <property type="entry name" value="lambda repressor-like DNA-binding domains"/>
    <property type="match status" value="1"/>
</dbReference>
<dbReference type="Gene3D" id="1.10.260.40">
    <property type="entry name" value="lambda repressor-like DNA-binding domains"/>
    <property type="match status" value="1"/>
</dbReference>
<dbReference type="Proteomes" id="UP001165381">
    <property type="component" value="Unassembled WGS sequence"/>
</dbReference>
<accession>A0ABT0QC73</accession>
<organism evidence="2 3">
    <name type="scientific">Jejuia spongiicola</name>
    <dbReference type="NCBI Taxonomy" id="2942207"/>
    <lineage>
        <taxon>Bacteria</taxon>
        <taxon>Pseudomonadati</taxon>
        <taxon>Bacteroidota</taxon>
        <taxon>Flavobacteriia</taxon>
        <taxon>Flavobacteriales</taxon>
        <taxon>Flavobacteriaceae</taxon>
        <taxon>Jejuia</taxon>
    </lineage>
</organism>
<evidence type="ECO:0000313" key="2">
    <source>
        <dbReference type="EMBL" id="MCL6294083.1"/>
    </source>
</evidence>
<dbReference type="InterPro" id="IPR001387">
    <property type="entry name" value="Cro/C1-type_HTH"/>
</dbReference>
<name>A0ABT0QC73_9FLAO</name>
<dbReference type="InterPro" id="IPR010982">
    <property type="entry name" value="Lambda_DNA-bd_dom_sf"/>
</dbReference>
<proteinExistence type="predicted"/>
<dbReference type="PROSITE" id="PS50943">
    <property type="entry name" value="HTH_CROC1"/>
    <property type="match status" value="1"/>
</dbReference>